<protein>
    <submittedName>
        <fullName evidence="5">Helix-turn-helix domain-containing protein</fullName>
    </submittedName>
</protein>
<dbReference type="SUPFAM" id="SSF51215">
    <property type="entry name" value="Regulatory protein AraC"/>
    <property type="match status" value="1"/>
</dbReference>
<dbReference type="InterPro" id="IPR018060">
    <property type="entry name" value="HTH_AraC"/>
</dbReference>
<dbReference type="GO" id="GO:0043565">
    <property type="term" value="F:sequence-specific DNA binding"/>
    <property type="evidence" value="ECO:0007669"/>
    <property type="project" value="InterPro"/>
</dbReference>
<gene>
    <name evidence="5" type="ORF">SAMN04489793_4576</name>
</gene>
<dbReference type="Proteomes" id="UP000182241">
    <property type="component" value="Unassembled WGS sequence"/>
</dbReference>
<dbReference type="EMBL" id="FNSA01000003">
    <property type="protein sequence ID" value="SED29991.1"/>
    <property type="molecule type" value="Genomic_DNA"/>
</dbReference>
<dbReference type="SUPFAM" id="SSF46689">
    <property type="entry name" value="Homeodomain-like"/>
    <property type="match status" value="2"/>
</dbReference>
<organism evidence="5 6">
    <name type="scientific">Tsukamurella tyrosinosolvens</name>
    <dbReference type="NCBI Taxonomy" id="57704"/>
    <lineage>
        <taxon>Bacteria</taxon>
        <taxon>Bacillati</taxon>
        <taxon>Actinomycetota</taxon>
        <taxon>Actinomycetes</taxon>
        <taxon>Mycobacteriales</taxon>
        <taxon>Tsukamurellaceae</taxon>
        <taxon>Tsukamurella</taxon>
    </lineage>
</organism>
<evidence type="ECO:0000259" key="4">
    <source>
        <dbReference type="PROSITE" id="PS01124"/>
    </source>
</evidence>
<evidence type="ECO:0000256" key="1">
    <source>
        <dbReference type="ARBA" id="ARBA00023015"/>
    </source>
</evidence>
<dbReference type="InterPro" id="IPR037923">
    <property type="entry name" value="HTH-like"/>
</dbReference>
<keyword evidence="1" id="KW-0805">Transcription regulation</keyword>
<keyword evidence="3" id="KW-0804">Transcription</keyword>
<dbReference type="GO" id="GO:0003700">
    <property type="term" value="F:DNA-binding transcription factor activity"/>
    <property type="evidence" value="ECO:0007669"/>
    <property type="project" value="InterPro"/>
</dbReference>
<keyword evidence="6" id="KW-1185">Reference proteome</keyword>
<dbReference type="PROSITE" id="PS01124">
    <property type="entry name" value="HTH_ARAC_FAMILY_2"/>
    <property type="match status" value="1"/>
</dbReference>
<dbReference type="InterPro" id="IPR009057">
    <property type="entry name" value="Homeodomain-like_sf"/>
</dbReference>
<evidence type="ECO:0000256" key="2">
    <source>
        <dbReference type="ARBA" id="ARBA00023125"/>
    </source>
</evidence>
<evidence type="ECO:0000256" key="3">
    <source>
        <dbReference type="ARBA" id="ARBA00023163"/>
    </source>
</evidence>
<dbReference type="Pfam" id="PF12852">
    <property type="entry name" value="Cupin_6"/>
    <property type="match status" value="1"/>
</dbReference>
<dbReference type="PANTHER" id="PTHR46796">
    <property type="entry name" value="HTH-TYPE TRANSCRIPTIONAL ACTIVATOR RHAS-RELATED"/>
    <property type="match status" value="1"/>
</dbReference>
<dbReference type="Pfam" id="PF12833">
    <property type="entry name" value="HTH_18"/>
    <property type="match status" value="1"/>
</dbReference>
<keyword evidence="2" id="KW-0238">DNA-binding</keyword>
<accession>A0A1H4ZKK9</accession>
<sequence>MPDSPLFFADRPGDAPDALSSLLRAVHLRGDRVRRGSSPEPVALRVTGRRVVHLAVSDGLTVRVGGTTVALGPSDMALLPRGDEHVLSGPAGAEWVTGEFTADHSVADPVLAVLPPVIHCSGAAPDAQWLRASLELLLAETDSPSPGSHVMAARILDLLFIHALRQWAAQADSGPGWLTAAMDPRLGPVLTAVHAHPEHPWSIDELARVASLSRSALAARFTRSLGLPPAAYVAAQRLDRAADLLRETDSPVAEVGRAVGYASEAGFSRAFHRRFGAPPLRWRAQQSSH</sequence>
<dbReference type="OrthoDB" id="241790at2"/>
<dbReference type="SMART" id="SM00342">
    <property type="entry name" value="HTH_ARAC"/>
    <property type="match status" value="1"/>
</dbReference>
<dbReference type="STRING" id="57704.SAMN04489793_4576"/>
<feature type="domain" description="HTH araC/xylS-type" evidence="4">
    <location>
        <begin position="187"/>
        <end position="285"/>
    </location>
</feature>
<dbReference type="AlphaFoldDB" id="A0A1H4ZKK9"/>
<name>A0A1H4ZKK9_TSUTY</name>
<dbReference type="RefSeq" id="WP_068741587.1">
    <property type="nucleotide sequence ID" value="NZ_CBDRGN010000006.1"/>
</dbReference>
<dbReference type="PANTHER" id="PTHR46796:SF7">
    <property type="entry name" value="ARAC FAMILY TRANSCRIPTIONAL REGULATOR"/>
    <property type="match status" value="1"/>
</dbReference>
<proteinExistence type="predicted"/>
<reference evidence="6" key="1">
    <citation type="submission" date="2016-10" db="EMBL/GenBank/DDBJ databases">
        <authorList>
            <person name="Varghese N."/>
            <person name="Submissions S."/>
        </authorList>
    </citation>
    <scope>NUCLEOTIDE SEQUENCE [LARGE SCALE GENOMIC DNA]</scope>
    <source>
        <strain evidence="6">DSM 44234</strain>
    </source>
</reference>
<dbReference type="Gene3D" id="1.10.10.60">
    <property type="entry name" value="Homeodomain-like"/>
    <property type="match status" value="2"/>
</dbReference>
<dbReference type="InterPro" id="IPR032783">
    <property type="entry name" value="AraC_lig"/>
</dbReference>
<dbReference type="InterPro" id="IPR050204">
    <property type="entry name" value="AraC_XylS_family_regulators"/>
</dbReference>
<evidence type="ECO:0000313" key="6">
    <source>
        <dbReference type="Proteomes" id="UP000182241"/>
    </source>
</evidence>
<evidence type="ECO:0000313" key="5">
    <source>
        <dbReference type="EMBL" id="SED29991.1"/>
    </source>
</evidence>